<accession>A0A7V5H1U4</accession>
<proteinExistence type="predicted"/>
<dbReference type="InterPro" id="IPR029063">
    <property type="entry name" value="SAM-dependent_MTases_sf"/>
</dbReference>
<keyword evidence="2" id="KW-0808">Transferase</keyword>
<dbReference type="AlphaFoldDB" id="A0A7V5H1U4"/>
<dbReference type="GO" id="GO:0008168">
    <property type="term" value="F:methyltransferase activity"/>
    <property type="evidence" value="ECO:0007669"/>
    <property type="project" value="UniProtKB-KW"/>
</dbReference>
<evidence type="ECO:0000259" key="1">
    <source>
        <dbReference type="Pfam" id="PF13649"/>
    </source>
</evidence>
<dbReference type="CDD" id="cd02440">
    <property type="entry name" value="AdoMet_MTases"/>
    <property type="match status" value="1"/>
</dbReference>
<dbReference type="GO" id="GO:0032259">
    <property type="term" value="P:methylation"/>
    <property type="evidence" value="ECO:0007669"/>
    <property type="project" value="UniProtKB-KW"/>
</dbReference>
<dbReference type="InterPro" id="IPR041698">
    <property type="entry name" value="Methyltransf_25"/>
</dbReference>
<dbReference type="SUPFAM" id="SSF53335">
    <property type="entry name" value="S-adenosyl-L-methionine-dependent methyltransferases"/>
    <property type="match status" value="1"/>
</dbReference>
<evidence type="ECO:0000313" key="2">
    <source>
        <dbReference type="EMBL" id="HHE54306.1"/>
    </source>
</evidence>
<reference evidence="2" key="1">
    <citation type="journal article" date="2020" name="mSystems">
        <title>Genome- and Community-Level Interaction Insights into Carbon Utilization and Element Cycling Functions of Hydrothermarchaeota in Hydrothermal Sediment.</title>
        <authorList>
            <person name="Zhou Z."/>
            <person name="Liu Y."/>
            <person name="Xu W."/>
            <person name="Pan J."/>
            <person name="Luo Z.H."/>
            <person name="Li M."/>
        </authorList>
    </citation>
    <scope>NUCLEOTIDE SEQUENCE [LARGE SCALE GENOMIC DNA]</scope>
    <source>
        <strain evidence="2">HyVt-76</strain>
    </source>
</reference>
<dbReference type="PANTHER" id="PTHR43591:SF110">
    <property type="entry name" value="RHODANESE DOMAIN-CONTAINING PROTEIN"/>
    <property type="match status" value="1"/>
</dbReference>
<dbReference type="Pfam" id="PF13649">
    <property type="entry name" value="Methyltransf_25"/>
    <property type="match status" value="1"/>
</dbReference>
<sequence length="216" mass="25443">MLDQSVSKVEVRGLTARFYDQILNWGSLGKYGRFLKSAIARMDIQPRDAILDLGCGTGKNDCLMAEYLNLEGRIVGVDIGQEMAEQFEKNCGKFKNIRLHQQSILEPLPFENEFDKVFMSFVFHGFTQENRKKIIDNAYRVLKADGQLIVLDFNEFEFAKKPLWFRIGFKTIECPLAFEYIKINWKEQLKAWGFEMFKEHFWFMETLRLFKAKKFS</sequence>
<feature type="domain" description="Methyltransferase" evidence="1">
    <location>
        <begin position="50"/>
        <end position="146"/>
    </location>
</feature>
<comment type="caution">
    <text evidence="2">The sequence shown here is derived from an EMBL/GenBank/DDBJ whole genome shotgun (WGS) entry which is preliminary data.</text>
</comment>
<keyword evidence="2" id="KW-0489">Methyltransferase</keyword>
<name>A0A7V5H1U4_CALAY</name>
<gene>
    <name evidence="2" type="ORF">ENL21_00890</name>
</gene>
<dbReference type="Gene3D" id="3.40.50.150">
    <property type="entry name" value="Vaccinia Virus protein VP39"/>
    <property type="match status" value="1"/>
</dbReference>
<dbReference type="PANTHER" id="PTHR43591">
    <property type="entry name" value="METHYLTRANSFERASE"/>
    <property type="match status" value="1"/>
</dbReference>
<organism evidence="2">
    <name type="scientific">Caldithrix abyssi</name>
    <dbReference type="NCBI Taxonomy" id="187145"/>
    <lineage>
        <taxon>Bacteria</taxon>
        <taxon>Pseudomonadati</taxon>
        <taxon>Calditrichota</taxon>
        <taxon>Calditrichia</taxon>
        <taxon>Calditrichales</taxon>
        <taxon>Calditrichaceae</taxon>
        <taxon>Caldithrix</taxon>
    </lineage>
</organism>
<protein>
    <submittedName>
        <fullName evidence="2">Class I SAM-dependent methyltransferase</fullName>
    </submittedName>
</protein>
<dbReference type="EMBL" id="DRTD01000065">
    <property type="protein sequence ID" value="HHE54306.1"/>
    <property type="molecule type" value="Genomic_DNA"/>
</dbReference>
<dbReference type="Proteomes" id="UP000886111">
    <property type="component" value="Unassembled WGS sequence"/>
</dbReference>